<keyword evidence="10 14" id="KW-0496">Mitochondrion</keyword>
<evidence type="ECO:0000313" key="15">
    <source>
        <dbReference type="EMBL" id="KAG5445876.1"/>
    </source>
</evidence>
<comment type="similarity">
    <text evidence="2 14">Belongs to the complex I NDUFA13 subunit family.</text>
</comment>
<reference evidence="15 16" key="1">
    <citation type="journal article" date="2018" name="Biotechnol. Adv.">
        <title>Improved genomic resources and new bioinformatic workflow for the carcinogenic parasite Clonorchis sinensis: Biotechnological implications.</title>
        <authorList>
            <person name="Wang D."/>
            <person name="Korhonen P.K."/>
            <person name="Gasser R.B."/>
            <person name="Young N.D."/>
        </authorList>
    </citation>
    <scope>NUCLEOTIDE SEQUENCE [LARGE SCALE GENOMIC DNA]</scope>
    <source>
        <strain evidence="15">Cs-k2</strain>
    </source>
</reference>
<proteinExistence type="inferred from homology"/>
<comment type="function">
    <text evidence="12">Accessory subunit of the mitochondrial membrane respiratory chain NADH dehydrogenase (Complex I), that is believed not to be involved in catalysis. Complex I functions in the transfer of electrons from NADH to the respiratory chain. The immediate electron acceptor for the enzyme is believed to be ubiquinone. Involved in the interferon/all-trans-retinoic acid (IFN/RA) induced cell death. This apoptotic activity is inhibited by interaction with viral IRF1. Prevents the transactivation of STAT3 target genes. May play a role in CARD15-mediated innate mucosal responses and serve to regulate intestinal epithelial cell responses to microbes.</text>
</comment>
<evidence type="ECO:0000256" key="10">
    <source>
        <dbReference type="ARBA" id="ARBA00023128"/>
    </source>
</evidence>
<dbReference type="AlphaFoldDB" id="A0A3R7CAY3"/>
<keyword evidence="9 14" id="KW-1133">Transmembrane helix</keyword>
<keyword evidence="16" id="KW-1185">Reference proteome</keyword>
<evidence type="ECO:0000256" key="9">
    <source>
        <dbReference type="ARBA" id="ARBA00022989"/>
    </source>
</evidence>
<comment type="function">
    <text evidence="14">Complex I functions in the transfer of electrons from NADH to the respiratory chain. Accessory subunit of the mitochondrial membrane respiratory chain NADH dehydrogenase (Complex I), that is believed not to be involved in catalysis.</text>
</comment>
<keyword evidence="8 14" id="KW-0249">Electron transport</keyword>
<protein>
    <recommendedName>
        <fullName evidence="3 14">NADH dehydrogenase [ubiquinone] 1 alpha subcomplex subunit 13</fullName>
    </recommendedName>
</protein>
<comment type="subcellular location">
    <subcellularLocation>
        <location evidence="1 14">Mitochondrion inner membrane</location>
        <topology evidence="1 14">Single-pass membrane protein</topology>
        <orientation evidence="1 14">Matrix side</orientation>
    </subcellularLocation>
</comment>
<dbReference type="PANTHER" id="PTHR12966">
    <property type="entry name" value="NADH DEHYDROGENASE UBIQUINONE 1 ALPHA SUBCOMPLEX SUBUNIT 13"/>
    <property type="match status" value="1"/>
</dbReference>
<dbReference type="STRING" id="79923.A0A3R7CAY3"/>
<dbReference type="Pfam" id="PF06212">
    <property type="entry name" value="GRIM-19"/>
    <property type="match status" value="1"/>
</dbReference>
<keyword evidence="11 14" id="KW-0472">Membrane</keyword>
<organism evidence="15 16">
    <name type="scientific">Clonorchis sinensis</name>
    <name type="common">Chinese liver fluke</name>
    <dbReference type="NCBI Taxonomy" id="79923"/>
    <lineage>
        <taxon>Eukaryota</taxon>
        <taxon>Metazoa</taxon>
        <taxon>Spiralia</taxon>
        <taxon>Lophotrochozoa</taxon>
        <taxon>Platyhelminthes</taxon>
        <taxon>Trematoda</taxon>
        <taxon>Digenea</taxon>
        <taxon>Opisthorchiida</taxon>
        <taxon>Opisthorchiata</taxon>
        <taxon>Opisthorchiidae</taxon>
        <taxon>Clonorchis</taxon>
    </lineage>
</organism>
<evidence type="ECO:0000256" key="11">
    <source>
        <dbReference type="ARBA" id="ARBA00023136"/>
    </source>
</evidence>
<comment type="subunit">
    <text evidence="13">Complex I is composed of 45 different subunits. Interacts with CARD15, but not with CARD4. Interacts with STAT3, but not with STAT1, STAT2 and STAT5A. Interacts with OLFM4.</text>
</comment>
<reference evidence="15 16" key="2">
    <citation type="journal article" date="2021" name="Genomics">
        <title>High-quality reference genome for Clonorchis sinensis.</title>
        <authorList>
            <person name="Young N.D."/>
            <person name="Stroehlein A.J."/>
            <person name="Kinkar L."/>
            <person name="Wang T."/>
            <person name="Sohn W.M."/>
            <person name="Chang B.C.H."/>
            <person name="Kaur P."/>
            <person name="Weisz D."/>
            <person name="Dudchenko O."/>
            <person name="Aiden E.L."/>
            <person name="Korhonen P.K."/>
            <person name="Gasser R.B."/>
        </authorList>
    </citation>
    <scope>NUCLEOTIDE SEQUENCE [LARGE SCALE GENOMIC DNA]</scope>
    <source>
        <strain evidence="15">Cs-k2</strain>
    </source>
</reference>
<dbReference type="PANTHER" id="PTHR12966:SF0">
    <property type="entry name" value="NADH DEHYDROGENASE [UBIQUINONE] 1 ALPHA SUBCOMPLEX SUBUNIT 13"/>
    <property type="match status" value="1"/>
</dbReference>
<evidence type="ECO:0000256" key="14">
    <source>
        <dbReference type="RuleBase" id="RU368034"/>
    </source>
</evidence>
<sequence length="148" mass="17606">MVNYKQEMPPPGGYKPIDVLKKAGKKPMNGLLVVAGLYTSTYFGLQYQKWLKNKRKTREREEEEVRIALSPFVFAEQERMYLRQLRRNRDYEAKLMEDVPGWKVGHWHDVPLFHNPRGLWCDPNADEFYAHTTQKFRSKNLGVVHDYF</sequence>
<evidence type="ECO:0000256" key="7">
    <source>
        <dbReference type="ARBA" id="ARBA00022792"/>
    </source>
</evidence>
<dbReference type="EMBL" id="NIRI02000056">
    <property type="protein sequence ID" value="KAG5445876.1"/>
    <property type="molecule type" value="Genomic_DNA"/>
</dbReference>
<evidence type="ECO:0000256" key="8">
    <source>
        <dbReference type="ARBA" id="ARBA00022982"/>
    </source>
</evidence>
<dbReference type="GO" id="GO:0005743">
    <property type="term" value="C:mitochondrial inner membrane"/>
    <property type="evidence" value="ECO:0007669"/>
    <property type="project" value="UniProtKB-SubCell"/>
</dbReference>
<gene>
    <name evidence="15" type="ORF">CSKR_113562</name>
</gene>
<keyword evidence="7 14" id="KW-0999">Mitochondrion inner membrane</keyword>
<evidence type="ECO:0000256" key="3">
    <source>
        <dbReference type="ARBA" id="ARBA00018192"/>
    </source>
</evidence>
<dbReference type="GO" id="GO:0045271">
    <property type="term" value="C:respiratory chain complex I"/>
    <property type="evidence" value="ECO:0007669"/>
    <property type="project" value="UniProtKB-UniRule"/>
</dbReference>
<keyword evidence="6 14" id="KW-0812">Transmembrane</keyword>
<dbReference type="OrthoDB" id="3308at2759"/>
<feature type="transmembrane region" description="Helical" evidence="14">
    <location>
        <begin position="28"/>
        <end position="45"/>
    </location>
</feature>
<comment type="caution">
    <text evidence="15">The sequence shown here is derived from an EMBL/GenBank/DDBJ whole genome shotgun (WGS) entry which is preliminary data.</text>
</comment>
<dbReference type="Proteomes" id="UP000286415">
    <property type="component" value="Unassembled WGS sequence"/>
</dbReference>
<keyword evidence="5 14" id="KW-0679">Respiratory chain</keyword>
<evidence type="ECO:0000256" key="6">
    <source>
        <dbReference type="ARBA" id="ARBA00022692"/>
    </source>
</evidence>
<evidence type="ECO:0000256" key="1">
    <source>
        <dbReference type="ARBA" id="ARBA00004298"/>
    </source>
</evidence>
<name>A0A3R7CAY3_CLOSI</name>
<dbReference type="FunCoup" id="A0A3R7CAY3">
    <property type="interactions" value="616"/>
</dbReference>
<accession>A0A3R7CAY3</accession>
<evidence type="ECO:0000256" key="13">
    <source>
        <dbReference type="ARBA" id="ARBA00046797"/>
    </source>
</evidence>
<evidence type="ECO:0000256" key="5">
    <source>
        <dbReference type="ARBA" id="ARBA00022660"/>
    </source>
</evidence>
<dbReference type="InParanoid" id="A0A3R7CAY3"/>
<keyword evidence="4 14" id="KW-0813">Transport</keyword>
<dbReference type="InterPro" id="IPR009346">
    <property type="entry name" value="GRIM-19"/>
</dbReference>
<evidence type="ECO:0000313" key="16">
    <source>
        <dbReference type="Proteomes" id="UP000286415"/>
    </source>
</evidence>
<evidence type="ECO:0000256" key="2">
    <source>
        <dbReference type="ARBA" id="ARBA00007312"/>
    </source>
</evidence>
<evidence type="ECO:0000256" key="12">
    <source>
        <dbReference type="ARBA" id="ARBA00045908"/>
    </source>
</evidence>
<evidence type="ECO:0000256" key="4">
    <source>
        <dbReference type="ARBA" id="ARBA00022448"/>
    </source>
</evidence>